<gene>
    <name evidence="1" type="ORF">HMPREF1705_04701</name>
</gene>
<dbReference type="AlphaFoldDB" id="A0A0T5XCK1"/>
<evidence type="ECO:0000313" key="2">
    <source>
        <dbReference type="Proteomes" id="UP000005273"/>
    </source>
</evidence>
<dbReference type="Proteomes" id="UP000005273">
    <property type="component" value="Unassembled WGS sequence"/>
</dbReference>
<evidence type="ECO:0000313" key="1">
    <source>
        <dbReference type="EMBL" id="KRT36080.1"/>
    </source>
</evidence>
<organism evidence="1 2">
    <name type="scientific">Acetomicrobium hydrogeniformans ATCC BAA-1850</name>
    <dbReference type="NCBI Taxonomy" id="592015"/>
    <lineage>
        <taxon>Bacteria</taxon>
        <taxon>Thermotogati</taxon>
        <taxon>Synergistota</taxon>
        <taxon>Synergistia</taxon>
        <taxon>Synergistales</taxon>
        <taxon>Acetomicrobiaceae</taxon>
        <taxon>Acetomicrobium</taxon>
    </lineage>
</organism>
<proteinExistence type="predicted"/>
<keyword evidence="2" id="KW-1185">Reference proteome</keyword>
<protein>
    <submittedName>
        <fullName evidence="1">Uncharacterized protein</fullName>
    </submittedName>
</protein>
<comment type="caution">
    <text evidence="1">The sequence shown here is derived from an EMBL/GenBank/DDBJ whole genome shotgun (WGS) entry which is preliminary data.</text>
</comment>
<name>A0A0T5XCK1_9BACT</name>
<dbReference type="EMBL" id="ACJX03000001">
    <property type="protein sequence ID" value="KRT36080.1"/>
    <property type="molecule type" value="Genomic_DNA"/>
</dbReference>
<reference evidence="2" key="1">
    <citation type="submission" date="2012-09" db="EMBL/GenBank/DDBJ databases">
        <authorList>
            <person name="Weinstock G."/>
            <person name="Sodergren E."/>
            <person name="Clifton S."/>
            <person name="Fulton L."/>
            <person name="Fulton B."/>
            <person name="Courtney L."/>
            <person name="Fronick C."/>
            <person name="Harrison M."/>
            <person name="Strong C."/>
            <person name="Farmer C."/>
            <person name="Delehaunty K."/>
            <person name="Markovic C."/>
            <person name="Hall O."/>
            <person name="Minx P."/>
            <person name="Tomlinson C."/>
            <person name="Mitreva M."/>
            <person name="Nelson J."/>
            <person name="Hou S."/>
            <person name="Wollam A."/>
            <person name="Pepin K.H."/>
            <person name="Johnson M."/>
            <person name="Bhonagiri V."/>
            <person name="Nash W.E."/>
            <person name="Suruliraj S."/>
            <person name="Warren W."/>
            <person name="Chinwalla A."/>
            <person name="Mardis E.R."/>
            <person name="Wilson R.K."/>
        </authorList>
    </citation>
    <scope>NUCLEOTIDE SEQUENCE [LARGE SCALE GENOMIC DNA]</scope>
    <source>
        <strain evidence="2">OS1</strain>
    </source>
</reference>
<accession>A0A0T5XCK1</accession>
<sequence>MIFFHRDYPIFFQRSCVCKGLGIKYAEVRNVLFREVCSDAHKKPYFQPFCGFRQAQSSL</sequence>